<dbReference type="Proteomes" id="UP000184052">
    <property type="component" value="Unassembled WGS sequence"/>
</dbReference>
<dbReference type="RefSeq" id="WP_073050422.1">
    <property type="nucleotide sequence ID" value="NZ_FQZL01000029.1"/>
</dbReference>
<evidence type="ECO:0000256" key="3">
    <source>
        <dbReference type="ARBA" id="ARBA00022643"/>
    </source>
</evidence>
<evidence type="ECO:0000313" key="8">
    <source>
        <dbReference type="Proteomes" id="UP000184052"/>
    </source>
</evidence>
<dbReference type="GO" id="GO:0016491">
    <property type="term" value="F:oxidoreductase activity"/>
    <property type="evidence" value="ECO:0007669"/>
    <property type="project" value="UniProtKB-UniRule"/>
</dbReference>
<dbReference type="PANTHER" id="PTHR43425:SF2">
    <property type="entry name" value="OXYGEN-INSENSITIVE NADPH NITROREDUCTASE"/>
    <property type="match status" value="1"/>
</dbReference>
<keyword evidence="3 5" id="KW-0288">FMN</keyword>
<evidence type="ECO:0000256" key="1">
    <source>
        <dbReference type="ARBA" id="ARBA00008366"/>
    </source>
</evidence>
<keyword evidence="2 5" id="KW-0285">Flavoprotein</keyword>
<dbReference type="InterPro" id="IPR000415">
    <property type="entry name" value="Nitroreductase-like"/>
</dbReference>
<dbReference type="Pfam" id="PF00881">
    <property type="entry name" value="Nitroreductase"/>
    <property type="match status" value="1"/>
</dbReference>
<dbReference type="SUPFAM" id="SSF55469">
    <property type="entry name" value="FMN-dependent nitroreductase-like"/>
    <property type="match status" value="1"/>
</dbReference>
<name>A0A1M6L1E8_9FIRM</name>
<evidence type="ECO:0000256" key="4">
    <source>
        <dbReference type="ARBA" id="ARBA00023002"/>
    </source>
</evidence>
<reference evidence="7 8" key="1">
    <citation type="submission" date="2016-11" db="EMBL/GenBank/DDBJ databases">
        <authorList>
            <person name="Jaros S."/>
            <person name="Januszkiewicz K."/>
            <person name="Wedrychowicz H."/>
        </authorList>
    </citation>
    <scope>NUCLEOTIDE SEQUENCE [LARGE SCALE GENOMIC DNA]</scope>
    <source>
        <strain evidence="7 8">DSM 17477</strain>
    </source>
</reference>
<evidence type="ECO:0000256" key="5">
    <source>
        <dbReference type="PIRNR" id="PIRNR005426"/>
    </source>
</evidence>
<dbReference type="EMBL" id="FQZL01000029">
    <property type="protein sequence ID" value="SHJ64966.1"/>
    <property type="molecule type" value="Genomic_DNA"/>
</dbReference>
<evidence type="ECO:0000313" key="7">
    <source>
        <dbReference type="EMBL" id="SHJ64966.1"/>
    </source>
</evidence>
<comment type="similarity">
    <text evidence="1 5">Belongs to the flavin oxidoreductase frp family.</text>
</comment>
<feature type="domain" description="Nitroreductase" evidence="6">
    <location>
        <begin position="8"/>
        <end position="172"/>
    </location>
</feature>
<evidence type="ECO:0000259" key="6">
    <source>
        <dbReference type="Pfam" id="PF00881"/>
    </source>
</evidence>
<dbReference type="InterPro" id="IPR016446">
    <property type="entry name" value="Flavin_OxRdtase_Frp"/>
</dbReference>
<dbReference type="InterPro" id="IPR029479">
    <property type="entry name" value="Nitroreductase"/>
</dbReference>
<dbReference type="AlphaFoldDB" id="A0A1M6L1E8"/>
<accession>A0A1M6L1E8</accession>
<dbReference type="STRING" id="1121476.SAMN02745751_03042"/>
<proteinExistence type="inferred from homology"/>
<gene>
    <name evidence="7" type="ORF">SAMN02745751_03042</name>
</gene>
<dbReference type="PIRSF" id="PIRSF005426">
    <property type="entry name" value="Frp"/>
    <property type="match status" value="1"/>
</dbReference>
<keyword evidence="4 5" id="KW-0560">Oxidoreductase</keyword>
<sequence length="259" mass="30199">MNDVIKTIKNRVSLRNYKDMDISKEDLDIIIESAMEAPTAGNMMLYSILVIRDQETKEILSKSCDNQPFIAKAPVLLLFLADQQKWFDYYIKENVKEYSEKVGIDFEAPQESDLIIACEDALIAAQNAVIAAESLGIGSCYIGDIIENYEFHRELLGLTDWTYPITMLCLGYYEDDYNRVHRNRFDKKFVVFEEKYRQLTDEELDEMFEERAQFYVKTNKYEADNYAQMFYAKKSGADFSKEMARAVRVALKKWTGELL</sequence>
<evidence type="ECO:0000256" key="2">
    <source>
        <dbReference type="ARBA" id="ARBA00022630"/>
    </source>
</evidence>
<organism evidence="7 8">
    <name type="scientific">Dethiosulfatibacter aminovorans DSM 17477</name>
    <dbReference type="NCBI Taxonomy" id="1121476"/>
    <lineage>
        <taxon>Bacteria</taxon>
        <taxon>Bacillati</taxon>
        <taxon>Bacillota</taxon>
        <taxon>Tissierellia</taxon>
        <taxon>Dethiosulfatibacter</taxon>
    </lineage>
</organism>
<dbReference type="PANTHER" id="PTHR43425">
    <property type="entry name" value="OXYGEN-INSENSITIVE NADPH NITROREDUCTASE"/>
    <property type="match status" value="1"/>
</dbReference>
<keyword evidence="5" id="KW-0521">NADP</keyword>
<protein>
    <submittedName>
        <fullName evidence="7">FMN reductase (NADPH)</fullName>
    </submittedName>
</protein>
<dbReference type="Gene3D" id="3.40.109.10">
    <property type="entry name" value="NADH Oxidase"/>
    <property type="match status" value="1"/>
</dbReference>
<keyword evidence="8" id="KW-1185">Reference proteome</keyword>
<dbReference type="OrthoDB" id="9775805at2"/>